<protein>
    <submittedName>
        <fullName evidence="1">Uncharacterized protein</fullName>
    </submittedName>
</protein>
<organism evidence="1 2">
    <name type="scientific">Eumeta variegata</name>
    <name type="common">Bagworm moth</name>
    <name type="synonym">Eumeta japonica</name>
    <dbReference type="NCBI Taxonomy" id="151549"/>
    <lineage>
        <taxon>Eukaryota</taxon>
        <taxon>Metazoa</taxon>
        <taxon>Ecdysozoa</taxon>
        <taxon>Arthropoda</taxon>
        <taxon>Hexapoda</taxon>
        <taxon>Insecta</taxon>
        <taxon>Pterygota</taxon>
        <taxon>Neoptera</taxon>
        <taxon>Endopterygota</taxon>
        <taxon>Lepidoptera</taxon>
        <taxon>Glossata</taxon>
        <taxon>Ditrysia</taxon>
        <taxon>Tineoidea</taxon>
        <taxon>Psychidae</taxon>
        <taxon>Oiketicinae</taxon>
        <taxon>Eumeta</taxon>
    </lineage>
</organism>
<proteinExistence type="predicted"/>
<gene>
    <name evidence="1" type="ORF">EVAR_51171_1</name>
</gene>
<accession>A0A4C1XFF6</accession>
<sequence length="75" mass="8260">MQIALGIVNLTTGNPYGKRELESDLARNCLRETEMAAEIAAGAMAHADGSAYFPTARRLRHNFLQNAGLRLLPYK</sequence>
<dbReference type="Proteomes" id="UP000299102">
    <property type="component" value="Unassembled WGS sequence"/>
</dbReference>
<dbReference type="AlphaFoldDB" id="A0A4C1XFF6"/>
<name>A0A4C1XFF6_EUMVA</name>
<evidence type="ECO:0000313" key="2">
    <source>
        <dbReference type="Proteomes" id="UP000299102"/>
    </source>
</evidence>
<keyword evidence="2" id="KW-1185">Reference proteome</keyword>
<dbReference type="EMBL" id="BGZK01000802">
    <property type="protein sequence ID" value="GBP61039.1"/>
    <property type="molecule type" value="Genomic_DNA"/>
</dbReference>
<reference evidence="1 2" key="1">
    <citation type="journal article" date="2019" name="Commun. Biol.">
        <title>The bagworm genome reveals a unique fibroin gene that provides high tensile strength.</title>
        <authorList>
            <person name="Kono N."/>
            <person name="Nakamura H."/>
            <person name="Ohtoshi R."/>
            <person name="Tomita M."/>
            <person name="Numata K."/>
            <person name="Arakawa K."/>
        </authorList>
    </citation>
    <scope>NUCLEOTIDE SEQUENCE [LARGE SCALE GENOMIC DNA]</scope>
</reference>
<comment type="caution">
    <text evidence="1">The sequence shown here is derived from an EMBL/GenBank/DDBJ whole genome shotgun (WGS) entry which is preliminary data.</text>
</comment>
<evidence type="ECO:0000313" key="1">
    <source>
        <dbReference type="EMBL" id="GBP61039.1"/>
    </source>
</evidence>